<comment type="caution">
    <text evidence="1">The sequence shown here is derived from an EMBL/GenBank/DDBJ whole genome shotgun (WGS) entry which is preliminary data.</text>
</comment>
<keyword evidence="2" id="KW-1185">Reference proteome</keyword>
<dbReference type="RefSeq" id="WP_106365860.1">
    <property type="nucleotide sequence ID" value="NZ_PVTJ01000009.1"/>
</dbReference>
<evidence type="ECO:0000313" key="2">
    <source>
        <dbReference type="Proteomes" id="UP000238176"/>
    </source>
</evidence>
<name>A0A2T0UEV7_9ACTN</name>
<evidence type="ECO:0000313" key="1">
    <source>
        <dbReference type="EMBL" id="PRY56432.1"/>
    </source>
</evidence>
<dbReference type="Proteomes" id="UP000238176">
    <property type="component" value="Unassembled WGS sequence"/>
</dbReference>
<gene>
    <name evidence="1" type="ORF">B0I28_10981</name>
</gene>
<protein>
    <submittedName>
        <fullName evidence="1">Uncharacterized protein</fullName>
    </submittedName>
</protein>
<accession>A0A2T0UEV7</accession>
<reference evidence="1 2" key="1">
    <citation type="submission" date="2018-03" db="EMBL/GenBank/DDBJ databases">
        <title>Genomic Encyclopedia of Type Strains, Phase III (KMG-III): the genomes of soil and plant-associated and newly described type strains.</title>
        <authorList>
            <person name="Whitman W."/>
        </authorList>
    </citation>
    <scope>NUCLEOTIDE SEQUENCE [LARGE SCALE GENOMIC DNA]</scope>
    <source>
        <strain evidence="1 2">CGMCC 4.7067</strain>
    </source>
</reference>
<proteinExistence type="predicted"/>
<dbReference type="EMBL" id="PVTJ01000009">
    <property type="protein sequence ID" value="PRY56432.1"/>
    <property type="molecule type" value="Genomic_DNA"/>
</dbReference>
<sequence length="172" mass="18027">MTTPLYYMPLQPGDTATQALLDLREPPSAVKTANQSVNNTTTNVTDNHLTVALAANAMYHVSCIVAFSGPAAANWKQLWTFPSGATGQRFSHGPGTGVTSVRSTQLHVRAASLATSLGYGTDGIETSLLNEDILLTTAGTSGSLTLTWAQLTATAGVTTVYAGSWIRAERVV</sequence>
<organism evidence="1 2">
    <name type="scientific">Glycomyces artemisiae</name>
    <dbReference type="NCBI Taxonomy" id="1076443"/>
    <lineage>
        <taxon>Bacteria</taxon>
        <taxon>Bacillati</taxon>
        <taxon>Actinomycetota</taxon>
        <taxon>Actinomycetes</taxon>
        <taxon>Glycomycetales</taxon>
        <taxon>Glycomycetaceae</taxon>
        <taxon>Glycomyces</taxon>
    </lineage>
</organism>
<dbReference type="AlphaFoldDB" id="A0A2T0UEV7"/>